<accession>Q63I14</accession>
<dbReference type="GO" id="GO:0009244">
    <property type="term" value="P:lipopolysaccharide core region biosynthetic process"/>
    <property type="evidence" value="ECO:0007669"/>
    <property type="project" value="TreeGrafter"/>
</dbReference>
<name>Q63I14_BURPS</name>
<reference evidence="4 5" key="1">
    <citation type="journal article" date="2004" name="Proc. Natl. Acad. Sci. U.S.A.">
        <title>Genomic plasticity of the causative agent of melioidosis, Burkholderia pseudomallei.</title>
        <authorList>
            <person name="Holden M.T.G."/>
            <person name="Titball R.W."/>
            <person name="Peacock S.J."/>
            <person name="Cerdeno-Tarraga A.M."/>
            <person name="Atkins T."/>
            <person name="Crossman L.C."/>
            <person name="Pitt T."/>
            <person name="Churcher C."/>
            <person name="Mungall K."/>
            <person name="Bentley S.D."/>
            <person name="Sebaihia M."/>
            <person name="Thomson N.R."/>
            <person name="Bason N."/>
            <person name="Beacham I.R."/>
            <person name="Brooks K."/>
            <person name="Brown K.A."/>
            <person name="Brown N.F."/>
            <person name="Challis G.L."/>
            <person name="Cherevach I."/>
            <person name="Chillingworth T."/>
            <person name="Cronin A."/>
            <person name="Crosset B."/>
            <person name="Davis P."/>
            <person name="DeShazer D."/>
            <person name="Feltwell T."/>
            <person name="Fraser A."/>
            <person name="Hance Z."/>
            <person name="Hauser H."/>
            <person name="Holroyd S."/>
            <person name="Jagels K."/>
            <person name="Keith K.E."/>
            <person name="Maddison M."/>
            <person name="Moule S."/>
            <person name="Price C."/>
            <person name="Quail M.A."/>
            <person name="Rabbinowitsch E."/>
            <person name="Rutherford K."/>
            <person name="Sanders M."/>
            <person name="Simmonds M."/>
            <person name="Songsivilai S."/>
            <person name="Stevens K."/>
            <person name="Tumapa S."/>
            <person name="Vesaratchavest M."/>
            <person name="Whitehead S."/>
            <person name="Yeats C."/>
            <person name="Barrell B.G."/>
            <person name="Oyston P.C.F."/>
            <person name="Parkhill J."/>
        </authorList>
    </citation>
    <scope>NUCLEOTIDE SEQUENCE [LARGE SCALE GENOMIC DNA]</scope>
    <source>
        <strain evidence="4 5">K96243</strain>
    </source>
</reference>
<dbReference type="SUPFAM" id="SSF53756">
    <property type="entry name" value="UDP-Glycosyltransferase/glycogen phosphorylase"/>
    <property type="match status" value="2"/>
</dbReference>
<dbReference type="eggNOG" id="COG0859">
    <property type="taxonomic scope" value="Bacteria"/>
</dbReference>
<keyword evidence="5" id="KW-1185">Reference proteome</keyword>
<dbReference type="KEGG" id="bps:BPSS2255"/>
<dbReference type="CDD" id="cd03789">
    <property type="entry name" value="GT9_LPS_heptosyltransferase"/>
    <property type="match status" value="1"/>
</dbReference>
<evidence type="ECO:0000256" key="1">
    <source>
        <dbReference type="ARBA" id="ARBA00022676"/>
    </source>
</evidence>
<feature type="region of interest" description="Disordered" evidence="3">
    <location>
        <begin position="571"/>
        <end position="619"/>
    </location>
</feature>
<evidence type="ECO:0000313" key="4">
    <source>
        <dbReference type="EMBL" id="CAH39741.1"/>
    </source>
</evidence>
<dbReference type="GO" id="GO:0008713">
    <property type="term" value="F:ADP-heptose-lipopolysaccharide heptosyltransferase activity"/>
    <property type="evidence" value="ECO:0007669"/>
    <property type="project" value="TreeGrafter"/>
</dbReference>
<evidence type="ECO:0000256" key="2">
    <source>
        <dbReference type="ARBA" id="ARBA00022679"/>
    </source>
</evidence>
<sequence>MSPAERAMTLHAWRRARRILCVRLDNMGDVLMTTPALRALKESGEGRHLTLLTSSAAAPLAAHLPMIDDVWIYDAPWVKHPGADDGAAADVAMIERLLCGGFDAAAIFTVYSQSPLPAAMMCRLAGIALRLAHCRENPYRLLTERIAETEPQVQLRHEVARQLALVREVGATTRDMRLAFEPGDAARRAVRARLRAARLAWRAQAEGGAEGDGRDRAQARGAGACLEPDDAAASAASTRSAAAEANGSDDSFAAHGGNTPIAATASVVPAAAAASVKSTASTDSADSTDSTDSTDSADAADSIASAAAVAASNPNDSTDPPTDLGRWLVVHPGASAASRRWPAERFADVVARVARYFDGVAVTGGAHERALVETVCARAGKRVLPLAGALSIGELGALIEAADLLLANNSGPVHLATALGTPVVDLYALTNPQHTPWRVPSRVLNADVPCRHCYRSVCDQPGHPCLERVSVDDVVAAVRELMRETTGSHGAGGGGAVSPIRGGAARHGTHAGSVRGAAAPCAVRGAAHARDASEPAVSASALAVRAAGAHASDAGLSAAGASARGVSAAGVPVEGGPLADPPHDAPPTPPMPPPRAAVPSTASPRAANVVPITSATART</sequence>
<dbReference type="PANTHER" id="PTHR30160">
    <property type="entry name" value="TETRAACYLDISACCHARIDE 4'-KINASE-RELATED"/>
    <property type="match status" value="1"/>
</dbReference>
<dbReference type="RefSeq" id="WP_004552265.1">
    <property type="nucleotide sequence ID" value="NC_006351.1"/>
</dbReference>
<dbReference type="Proteomes" id="UP000000605">
    <property type="component" value="Chromosome 2"/>
</dbReference>
<dbReference type="Pfam" id="PF01075">
    <property type="entry name" value="Glyco_transf_9"/>
    <property type="match status" value="1"/>
</dbReference>
<feature type="region of interest" description="Disordered" evidence="3">
    <location>
        <begin position="277"/>
        <end position="299"/>
    </location>
</feature>
<keyword evidence="2" id="KW-0808">Transferase</keyword>
<dbReference type="InterPro" id="IPR051199">
    <property type="entry name" value="LPS_LOS_Heptosyltrfase"/>
</dbReference>
<keyword evidence="1" id="KW-0328">Glycosyltransferase</keyword>
<dbReference type="GO" id="GO:0005829">
    <property type="term" value="C:cytosol"/>
    <property type="evidence" value="ECO:0007669"/>
    <property type="project" value="TreeGrafter"/>
</dbReference>
<dbReference type="PANTHER" id="PTHR30160:SF1">
    <property type="entry name" value="LIPOPOLYSACCHARIDE 1,2-N-ACETYLGLUCOSAMINETRANSFERASE-RELATED"/>
    <property type="match status" value="1"/>
</dbReference>
<proteinExistence type="predicted"/>
<feature type="region of interest" description="Disordered" evidence="3">
    <location>
        <begin position="306"/>
        <end position="325"/>
    </location>
</feature>
<feature type="compositionally biased region" description="Low complexity" evidence="3">
    <location>
        <begin position="231"/>
        <end position="245"/>
    </location>
</feature>
<protein>
    <submittedName>
        <fullName evidence="4">Glycosyltransferase family 9 protein</fullName>
    </submittedName>
</protein>
<dbReference type="Gene3D" id="3.40.50.2000">
    <property type="entry name" value="Glycogen Phosphorylase B"/>
    <property type="match status" value="2"/>
</dbReference>
<dbReference type="EMBL" id="BX571966">
    <property type="protein sequence ID" value="CAH39741.1"/>
    <property type="molecule type" value="Genomic_DNA"/>
</dbReference>
<dbReference type="PATRIC" id="fig|272560.51.peg.5858"/>
<feature type="compositionally biased region" description="Pro residues" evidence="3">
    <location>
        <begin position="584"/>
        <end position="596"/>
    </location>
</feature>
<feature type="region of interest" description="Disordered" evidence="3">
    <location>
        <begin position="203"/>
        <end position="254"/>
    </location>
</feature>
<organism evidence="4 5">
    <name type="scientific">Burkholderia pseudomallei (strain K96243)</name>
    <dbReference type="NCBI Taxonomy" id="272560"/>
    <lineage>
        <taxon>Bacteria</taxon>
        <taxon>Pseudomonadati</taxon>
        <taxon>Pseudomonadota</taxon>
        <taxon>Betaproteobacteria</taxon>
        <taxon>Burkholderiales</taxon>
        <taxon>Burkholderiaceae</taxon>
        <taxon>Burkholderia</taxon>
        <taxon>pseudomallei group</taxon>
    </lineage>
</organism>
<dbReference type="InterPro" id="IPR002201">
    <property type="entry name" value="Glyco_trans_9"/>
</dbReference>
<dbReference type="AlphaFoldDB" id="Q63I14"/>
<evidence type="ECO:0000256" key="3">
    <source>
        <dbReference type="SAM" id="MobiDB-lite"/>
    </source>
</evidence>
<evidence type="ECO:0000313" key="5">
    <source>
        <dbReference type="Proteomes" id="UP000000605"/>
    </source>
</evidence>
<dbReference type="STRING" id="272560.BPSS2255"/>
<gene>
    <name evidence="4" type="ordered locus">BPSS2255</name>
</gene>